<keyword evidence="3" id="KW-1185">Reference proteome</keyword>
<protein>
    <submittedName>
        <fullName evidence="2">DUF4199 domain-containing protein</fullName>
    </submittedName>
</protein>
<sequence>MKKFQIEIKWGILFILSGLIWMVLEKSLGWHDELLDQHATYTMFYAPIAIALYVLALRDKKKTDYQGKMTYLQGLISGLLLTLVVVILTPLSQYISHEYISPEYFPNIRKLSVEKGQMTQEEAEMHFSLMSYIQQSLIFAAFMGVLTSAIVAIFTRSKQ</sequence>
<dbReference type="EMBL" id="JBHSKS010000008">
    <property type="protein sequence ID" value="MFC5192410.1"/>
    <property type="molecule type" value="Genomic_DNA"/>
</dbReference>
<dbReference type="Pfam" id="PF13858">
    <property type="entry name" value="DUF4199"/>
    <property type="match status" value="1"/>
</dbReference>
<keyword evidence="1" id="KW-1133">Transmembrane helix</keyword>
<keyword evidence="1" id="KW-0472">Membrane</keyword>
<dbReference type="InterPro" id="IPR025250">
    <property type="entry name" value="DUF4199"/>
</dbReference>
<reference evidence="3" key="1">
    <citation type="journal article" date="2019" name="Int. J. Syst. Evol. Microbiol.">
        <title>The Global Catalogue of Microorganisms (GCM) 10K type strain sequencing project: providing services to taxonomists for standard genome sequencing and annotation.</title>
        <authorList>
            <consortium name="The Broad Institute Genomics Platform"/>
            <consortium name="The Broad Institute Genome Sequencing Center for Infectious Disease"/>
            <person name="Wu L."/>
            <person name="Ma J."/>
        </authorList>
    </citation>
    <scope>NUCLEOTIDE SEQUENCE [LARGE SCALE GENOMIC DNA]</scope>
    <source>
        <strain evidence="3">CGMCC 1.7030</strain>
    </source>
</reference>
<dbReference type="RefSeq" id="WP_377915382.1">
    <property type="nucleotide sequence ID" value="NZ_JBHSKS010000008.1"/>
</dbReference>
<keyword evidence="1" id="KW-0812">Transmembrane</keyword>
<feature type="transmembrane region" description="Helical" evidence="1">
    <location>
        <begin position="39"/>
        <end position="57"/>
    </location>
</feature>
<evidence type="ECO:0000256" key="1">
    <source>
        <dbReference type="SAM" id="Phobius"/>
    </source>
</evidence>
<name>A0ABW0BYJ1_9BACT</name>
<feature type="transmembrane region" description="Helical" evidence="1">
    <location>
        <begin position="132"/>
        <end position="154"/>
    </location>
</feature>
<accession>A0ABW0BYJ1</accession>
<dbReference type="Proteomes" id="UP001596163">
    <property type="component" value="Unassembled WGS sequence"/>
</dbReference>
<proteinExistence type="predicted"/>
<evidence type="ECO:0000313" key="2">
    <source>
        <dbReference type="EMBL" id="MFC5192410.1"/>
    </source>
</evidence>
<feature type="transmembrane region" description="Helical" evidence="1">
    <location>
        <begin position="7"/>
        <end position="24"/>
    </location>
</feature>
<organism evidence="2 3">
    <name type="scientific">Algoriphagus aquatilis</name>
    <dbReference type="NCBI Taxonomy" id="490186"/>
    <lineage>
        <taxon>Bacteria</taxon>
        <taxon>Pseudomonadati</taxon>
        <taxon>Bacteroidota</taxon>
        <taxon>Cytophagia</taxon>
        <taxon>Cytophagales</taxon>
        <taxon>Cyclobacteriaceae</taxon>
        <taxon>Algoriphagus</taxon>
    </lineage>
</organism>
<feature type="transmembrane region" description="Helical" evidence="1">
    <location>
        <begin position="69"/>
        <end position="91"/>
    </location>
</feature>
<gene>
    <name evidence="2" type="ORF">ACFPIK_11585</name>
</gene>
<comment type="caution">
    <text evidence="2">The sequence shown here is derived from an EMBL/GenBank/DDBJ whole genome shotgun (WGS) entry which is preliminary data.</text>
</comment>
<evidence type="ECO:0000313" key="3">
    <source>
        <dbReference type="Proteomes" id="UP001596163"/>
    </source>
</evidence>